<name>A0A450VRC0_9GAMM</name>
<proteinExistence type="predicted"/>
<reference evidence="4" key="1">
    <citation type="submission" date="2019-02" db="EMBL/GenBank/DDBJ databases">
        <authorList>
            <person name="Gruber-Vodicka R. H."/>
            <person name="Seah K. B. B."/>
        </authorList>
    </citation>
    <scope>NUCLEOTIDE SEQUENCE</scope>
    <source>
        <strain evidence="4">BECK_SA2B12</strain>
        <strain evidence="3">BECK_SA2B15</strain>
        <strain evidence="2">BECK_SA2B20</strain>
    </source>
</reference>
<gene>
    <name evidence="3" type="ORF">BECKH772A_GA0070896_103992</name>
    <name evidence="2" type="ORF">BECKH772B_GA0070898_104112</name>
    <name evidence="4" type="ORF">BECKH772C_GA0070978_104112</name>
</gene>
<dbReference type="AlphaFoldDB" id="A0A450VRC0"/>
<evidence type="ECO:0000313" key="3">
    <source>
        <dbReference type="EMBL" id="VFK04289.1"/>
    </source>
</evidence>
<feature type="region of interest" description="Disordered" evidence="1">
    <location>
        <begin position="39"/>
        <end position="65"/>
    </location>
</feature>
<sequence length="345" mass="40092">MADPALTVRRLMVFLFERLGIFSTVYRVESGRMRFDSPLSTNSKRFKTKHDRQPTPPPEKSPAVPQLLTRESTIRFRCYPGISCFNACCRQADVTLAPYDILRLQESLGMTSTQFLKEYTVPFEMDQDGLPGVKMRTTEDKVCLLLNGDNGCRVYAHRPTVCRYYPIALLNKRAQGSSQAEEDYSLVKEDHCKGHGEDRAITIADYRQEQGCDEHDDANREWYQLILKKKSAGPGIGRPSETSLQFFFMACYNMDMFRRFVKSDNFRNIYALDEAFYADIEHDNLTLLRFGFRLMRQVLFGEQTIDEREGVWDARVAQRKEVWAARTRAEIARREQEEDKKYDAL</sequence>
<evidence type="ECO:0000313" key="2">
    <source>
        <dbReference type="EMBL" id="VFK04123.1"/>
    </source>
</evidence>
<dbReference type="PANTHER" id="PTHR35866">
    <property type="entry name" value="PUTATIVE-RELATED"/>
    <property type="match status" value="1"/>
</dbReference>
<protein>
    <submittedName>
        <fullName evidence="4">Uncharacterized protein</fullName>
    </submittedName>
</protein>
<dbReference type="EMBL" id="CAADFI010000411">
    <property type="protein sequence ID" value="VFK04123.1"/>
    <property type="molecule type" value="Genomic_DNA"/>
</dbReference>
<dbReference type="InterPro" id="IPR005358">
    <property type="entry name" value="Puta_zinc/iron-chelating_dom"/>
</dbReference>
<dbReference type="EMBL" id="CAADFJ010000411">
    <property type="protein sequence ID" value="VFK07331.1"/>
    <property type="molecule type" value="Genomic_DNA"/>
</dbReference>
<dbReference type="Pfam" id="PF03692">
    <property type="entry name" value="CxxCxxCC"/>
    <property type="match status" value="1"/>
</dbReference>
<evidence type="ECO:0000313" key="4">
    <source>
        <dbReference type="EMBL" id="VFK07331.1"/>
    </source>
</evidence>
<dbReference type="PANTHER" id="PTHR35866:SF1">
    <property type="entry name" value="YKGJ FAMILY CYSTEINE CLUSTER PROTEIN"/>
    <property type="match status" value="1"/>
</dbReference>
<dbReference type="EMBL" id="CAADFG010000399">
    <property type="protein sequence ID" value="VFK04289.1"/>
    <property type="molecule type" value="Genomic_DNA"/>
</dbReference>
<evidence type="ECO:0000256" key="1">
    <source>
        <dbReference type="SAM" id="MobiDB-lite"/>
    </source>
</evidence>
<organism evidence="4">
    <name type="scientific">Candidatus Kentrum eta</name>
    <dbReference type="NCBI Taxonomy" id="2126337"/>
    <lineage>
        <taxon>Bacteria</taxon>
        <taxon>Pseudomonadati</taxon>
        <taxon>Pseudomonadota</taxon>
        <taxon>Gammaproteobacteria</taxon>
        <taxon>Candidatus Kentrum</taxon>
    </lineage>
</organism>
<accession>A0A450VRC0</accession>